<organism evidence="2 3">
    <name type="scientific">Clavelina lepadiformis</name>
    <name type="common">Light-bulb sea squirt</name>
    <name type="synonym">Ascidia lepadiformis</name>
    <dbReference type="NCBI Taxonomy" id="159417"/>
    <lineage>
        <taxon>Eukaryota</taxon>
        <taxon>Metazoa</taxon>
        <taxon>Chordata</taxon>
        <taxon>Tunicata</taxon>
        <taxon>Ascidiacea</taxon>
        <taxon>Aplousobranchia</taxon>
        <taxon>Clavelinidae</taxon>
        <taxon>Clavelina</taxon>
    </lineage>
</organism>
<sequence length="295" mass="34221">MSTFPETKENNTLNDDRLWFTKPEKEKYNYGSISIQSGSEGEASNEGSNPAGPSSSSGGLESSIGNEKRHVQIFRNVRSLVSLVNLSKGVDNSILFGEYAANSWKLFFTEMGFRNINYYFEATFQHSHEWIININATLSDDNIAALKWLGFLGRKHRFQRRIFEACFQRHINSYFRHVMDIVAGESYGLVQAHPEILPKRPTSDYILPGLEMCNRENIIDHAFVDLEYAQWPVMGKIRSSSIADYKKKVDPELVDQYYDNDKAYRDERQERHFWKFGDFNDYKEGVYVGRLRPYA</sequence>
<comment type="caution">
    <text evidence="2">The sequence shown here is derived from an EMBL/GenBank/DDBJ whole genome shotgun (WGS) entry which is preliminary data.</text>
</comment>
<accession>A0ABP0F0I7</accession>
<protein>
    <submittedName>
        <fullName evidence="2">Uncharacterized protein</fullName>
    </submittedName>
</protein>
<evidence type="ECO:0000256" key="1">
    <source>
        <dbReference type="SAM" id="MobiDB-lite"/>
    </source>
</evidence>
<dbReference type="EMBL" id="CAWYQH010000001">
    <property type="protein sequence ID" value="CAK8671463.1"/>
    <property type="molecule type" value="Genomic_DNA"/>
</dbReference>
<evidence type="ECO:0000313" key="2">
    <source>
        <dbReference type="EMBL" id="CAK8671463.1"/>
    </source>
</evidence>
<reference evidence="2 3" key="1">
    <citation type="submission" date="2024-02" db="EMBL/GenBank/DDBJ databases">
        <authorList>
            <person name="Daric V."/>
            <person name="Darras S."/>
        </authorList>
    </citation>
    <scope>NUCLEOTIDE SEQUENCE [LARGE SCALE GENOMIC DNA]</scope>
</reference>
<evidence type="ECO:0000313" key="3">
    <source>
        <dbReference type="Proteomes" id="UP001642483"/>
    </source>
</evidence>
<gene>
    <name evidence="2" type="ORF">CVLEPA_LOCUS524</name>
</gene>
<name>A0ABP0F0I7_CLALP</name>
<feature type="region of interest" description="Disordered" evidence="1">
    <location>
        <begin position="31"/>
        <end position="63"/>
    </location>
</feature>
<dbReference type="Proteomes" id="UP001642483">
    <property type="component" value="Unassembled WGS sequence"/>
</dbReference>
<proteinExistence type="predicted"/>
<keyword evidence="3" id="KW-1185">Reference proteome</keyword>